<proteinExistence type="predicted"/>
<feature type="signal peptide" evidence="1">
    <location>
        <begin position="1"/>
        <end position="21"/>
    </location>
</feature>
<feature type="chain" id="PRO_5026813888" evidence="1">
    <location>
        <begin position="22"/>
        <end position="292"/>
    </location>
</feature>
<accession>A0A6M8HNF3</accession>
<gene>
    <name evidence="2" type="ORF">HN018_07045</name>
</gene>
<evidence type="ECO:0000313" key="3">
    <source>
        <dbReference type="Proteomes" id="UP000500767"/>
    </source>
</evidence>
<dbReference type="Proteomes" id="UP000500767">
    <property type="component" value="Chromosome"/>
</dbReference>
<protein>
    <submittedName>
        <fullName evidence="2">Uncharacterized protein</fullName>
    </submittedName>
</protein>
<organism evidence="2 3">
    <name type="scientific">Lichenicola cladoniae</name>
    <dbReference type="NCBI Taxonomy" id="1484109"/>
    <lineage>
        <taxon>Bacteria</taxon>
        <taxon>Pseudomonadati</taxon>
        <taxon>Pseudomonadota</taxon>
        <taxon>Alphaproteobacteria</taxon>
        <taxon>Acetobacterales</taxon>
        <taxon>Acetobacteraceae</taxon>
        <taxon>Lichenicola</taxon>
    </lineage>
</organism>
<dbReference type="EMBL" id="CP053708">
    <property type="protein sequence ID" value="QKE89831.1"/>
    <property type="molecule type" value="Genomic_DNA"/>
</dbReference>
<dbReference type="RefSeq" id="WP_171834818.1">
    <property type="nucleotide sequence ID" value="NZ_CP053708.1"/>
</dbReference>
<dbReference type="AlphaFoldDB" id="A0A6M8HNF3"/>
<keyword evidence="1" id="KW-0732">Signal</keyword>
<sequence>MISRIVAALAVILACPAISDAATPAKRQGVQTVCVGGFVGFQNLTPANTRLLRETGRGCLYLHGSAVGPATAAADRAVLSSLRSMTGIFEAGQNDFFLPGNAYDNYLAASGWVPRHILLNTPSVDEFLASPGHADLIAYKAWVDQVRTRFPGITVGPVLTPGGDEKHFNEPFATADYWKDARLAAIYGGSLAIDIPSRNFFLVPHWAKFEESQIRWANSAGVRSDLILSPGGSRSFMADTQAVLARLVADNAVPLSITIENYEPGSASTIGEETAPETLNAVALWVARHAPR</sequence>
<keyword evidence="3" id="KW-1185">Reference proteome</keyword>
<dbReference type="KEGG" id="lck:HN018_07045"/>
<reference evidence="2 3" key="1">
    <citation type="journal article" date="2014" name="World J. Microbiol. Biotechnol.">
        <title>Biodiversity and physiological characteristics of Antarctic and Arctic lichens-associated bacteria.</title>
        <authorList>
            <person name="Lee Y.M."/>
            <person name="Kim E.H."/>
            <person name="Lee H.K."/>
            <person name="Hong S.G."/>
        </authorList>
    </citation>
    <scope>NUCLEOTIDE SEQUENCE [LARGE SCALE GENOMIC DNA]</scope>
    <source>
        <strain evidence="2 3">PAMC 26569</strain>
    </source>
</reference>
<evidence type="ECO:0000256" key="1">
    <source>
        <dbReference type="SAM" id="SignalP"/>
    </source>
</evidence>
<evidence type="ECO:0000313" key="2">
    <source>
        <dbReference type="EMBL" id="QKE89831.1"/>
    </source>
</evidence>
<name>A0A6M8HNF3_9PROT</name>
<dbReference type="PROSITE" id="PS51257">
    <property type="entry name" value="PROKAR_LIPOPROTEIN"/>
    <property type="match status" value="1"/>
</dbReference>